<accession>A0A8K0WXZ4</accession>
<dbReference type="Proteomes" id="UP000813385">
    <property type="component" value="Unassembled WGS sequence"/>
</dbReference>
<dbReference type="AlphaFoldDB" id="A0A8K0WXZ4"/>
<sequence>EPFKDEASFGAFRPDGNGSHSHLVEASEKLHIICHLASDVQATLVRCGFQEATLDAALARDRQQLKRLIGVNKDLTRQLAQAKAGEAYYRRLLAATTRTAGDCTERSRKLPTLHEEAPGGGTHGMKACWPGPARSLPRSDYNNAAKLRVLAEETLKMARR</sequence>
<keyword evidence="2" id="KW-1185">Reference proteome</keyword>
<protein>
    <submittedName>
        <fullName evidence="1">Uncharacterized protein</fullName>
    </submittedName>
</protein>
<comment type="caution">
    <text evidence="1">The sequence shown here is derived from an EMBL/GenBank/DDBJ whole genome shotgun (WGS) entry which is preliminary data.</text>
</comment>
<evidence type="ECO:0000313" key="2">
    <source>
        <dbReference type="Proteomes" id="UP000813385"/>
    </source>
</evidence>
<dbReference type="EMBL" id="JAGPXD010000009">
    <property type="protein sequence ID" value="KAH7345849.1"/>
    <property type="molecule type" value="Genomic_DNA"/>
</dbReference>
<gene>
    <name evidence="1" type="ORF">B0T11DRAFT_233594</name>
</gene>
<proteinExistence type="predicted"/>
<evidence type="ECO:0000313" key="1">
    <source>
        <dbReference type="EMBL" id="KAH7345849.1"/>
    </source>
</evidence>
<name>A0A8K0WXZ4_9PEZI</name>
<organism evidence="1 2">
    <name type="scientific">Plectosphaerella cucumerina</name>
    <dbReference type="NCBI Taxonomy" id="40658"/>
    <lineage>
        <taxon>Eukaryota</taxon>
        <taxon>Fungi</taxon>
        <taxon>Dikarya</taxon>
        <taxon>Ascomycota</taxon>
        <taxon>Pezizomycotina</taxon>
        <taxon>Sordariomycetes</taxon>
        <taxon>Hypocreomycetidae</taxon>
        <taxon>Glomerellales</taxon>
        <taxon>Plectosphaerellaceae</taxon>
        <taxon>Plectosphaerella</taxon>
    </lineage>
</organism>
<reference evidence="1" key="1">
    <citation type="journal article" date="2021" name="Nat. Commun.">
        <title>Genetic determinants of endophytism in the Arabidopsis root mycobiome.</title>
        <authorList>
            <person name="Mesny F."/>
            <person name="Miyauchi S."/>
            <person name="Thiergart T."/>
            <person name="Pickel B."/>
            <person name="Atanasova L."/>
            <person name="Karlsson M."/>
            <person name="Huettel B."/>
            <person name="Barry K.W."/>
            <person name="Haridas S."/>
            <person name="Chen C."/>
            <person name="Bauer D."/>
            <person name="Andreopoulos W."/>
            <person name="Pangilinan J."/>
            <person name="LaButti K."/>
            <person name="Riley R."/>
            <person name="Lipzen A."/>
            <person name="Clum A."/>
            <person name="Drula E."/>
            <person name="Henrissat B."/>
            <person name="Kohler A."/>
            <person name="Grigoriev I.V."/>
            <person name="Martin F.M."/>
            <person name="Hacquard S."/>
        </authorList>
    </citation>
    <scope>NUCLEOTIDE SEQUENCE</scope>
    <source>
        <strain evidence="1">MPI-CAGE-AT-0016</strain>
    </source>
</reference>
<feature type="non-terminal residue" evidence="1">
    <location>
        <position position="1"/>
    </location>
</feature>